<sequence length="72" mass="8602">MTKNEQLIFQLKQLISNSNCSHNYGFFYCSIAQLLNSFANQQTEMKKKPKTSRQSRRHRRHQLPVQSIRQHP</sequence>
<accession>A0ABQ8J568</accession>
<name>A0ABQ8J568_DERPT</name>
<evidence type="ECO:0000256" key="1">
    <source>
        <dbReference type="SAM" id="MobiDB-lite"/>
    </source>
</evidence>
<dbReference type="EMBL" id="NJHN03000075">
    <property type="protein sequence ID" value="KAH9417626.1"/>
    <property type="molecule type" value="Genomic_DNA"/>
</dbReference>
<feature type="compositionally biased region" description="Basic residues" evidence="1">
    <location>
        <begin position="47"/>
        <end position="62"/>
    </location>
</feature>
<proteinExistence type="predicted"/>
<organism evidence="2 3">
    <name type="scientific">Dermatophagoides pteronyssinus</name>
    <name type="common">European house dust mite</name>
    <dbReference type="NCBI Taxonomy" id="6956"/>
    <lineage>
        <taxon>Eukaryota</taxon>
        <taxon>Metazoa</taxon>
        <taxon>Ecdysozoa</taxon>
        <taxon>Arthropoda</taxon>
        <taxon>Chelicerata</taxon>
        <taxon>Arachnida</taxon>
        <taxon>Acari</taxon>
        <taxon>Acariformes</taxon>
        <taxon>Sarcoptiformes</taxon>
        <taxon>Astigmata</taxon>
        <taxon>Psoroptidia</taxon>
        <taxon>Analgoidea</taxon>
        <taxon>Pyroglyphidae</taxon>
        <taxon>Dermatophagoidinae</taxon>
        <taxon>Dermatophagoides</taxon>
    </lineage>
</organism>
<reference evidence="2 3" key="2">
    <citation type="journal article" date="2022" name="Mol. Biol. Evol.">
        <title>Comparative Genomics Reveals Insights into the Divergent Evolution of Astigmatic Mites and Household Pest Adaptations.</title>
        <authorList>
            <person name="Xiong Q."/>
            <person name="Wan A.T."/>
            <person name="Liu X."/>
            <person name="Fung C.S."/>
            <person name="Xiao X."/>
            <person name="Malainual N."/>
            <person name="Hou J."/>
            <person name="Wang L."/>
            <person name="Wang M."/>
            <person name="Yang K.Y."/>
            <person name="Cui Y."/>
            <person name="Leung E.L."/>
            <person name="Nong W."/>
            <person name="Shin S.K."/>
            <person name="Au S.W."/>
            <person name="Jeong K.Y."/>
            <person name="Chew F.T."/>
            <person name="Hui J.H."/>
            <person name="Leung T.F."/>
            <person name="Tungtrongchitr A."/>
            <person name="Zhong N."/>
            <person name="Liu Z."/>
            <person name="Tsui S.K."/>
        </authorList>
    </citation>
    <scope>NUCLEOTIDE SEQUENCE [LARGE SCALE GENOMIC DNA]</scope>
    <source>
        <strain evidence="2">Derp</strain>
    </source>
</reference>
<evidence type="ECO:0000313" key="2">
    <source>
        <dbReference type="EMBL" id="KAH9417626.1"/>
    </source>
</evidence>
<gene>
    <name evidence="2" type="ORF">DERP_010440</name>
</gene>
<keyword evidence="3" id="KW-1185">Reference proteome</keyword>
<evidence type="ECO:0000313" key="3">
    <source>
        <dbReference type="Proteomes" id="UP000887458"/>
    </source>
</evidence>
<protein>
    <submittedName>
        <fullName evidence="2">Uncharacterized protein</fullName>
    </submittedName>
</protein>
<feature type="region of interest" description="Disordered" evidence="1">
    <location>
        <begin position="42"/>
        <end position="72"/>
    </location>
</feature>
<reference evidence="2 3" key="1">
    <citation type="journal article" date="2018" name="J. Allergy Clin. Immunol.">
        <title>High-quality assembly of Dermatophagoides pteronyssinus genome and transcriptome reveals a wide range of novel allergens.</title>
        <authorList>
            <person name="Liu X.Y."/>
            <person name="Yang K.Y."/>
            <person name="Wang M.Q."/>
            <person name="Kwok J.S."/>
            <person name="Zeng X."/>
            <person name="Yang Z."/>
            <person name="Xiao X.J."/>
            <person name="Lau C.P."/>
            <person name="Li Y."/>
            <person name="Huang Z.M."/>
            <person name="Ba J.G."/>
            <person name="Yim A.K."/>
            <person name="Ouyang C.Y."/>
            <person name="Ngai S.M."/>
            <person name="Chan T.F."/>
            <person name="Leung E.L."/>
            <person name="Liu L."/>
            <person name="Liu Z.G."/>
            <person name="Tsui S.K."/>
        </authorList>
    </citation>
    <scope>NUCLEOTIDE SEQUENCE [LARGE SCALE GENOMIC DNA]</scope>
    <source>
        <strain evidence="2">Derp</strain>
    </source>
</reference>
<comment type="caution">
    <text evidence="2">The sequence shown here is derived from an EMBL/GenBank/DDBJ whole genome shotgun (WGS) entry which is preliminary data.</text>
</comment>
<dbReference type="Proteomes" id="UP000887458">
    <property type="component" value="Unassembled WGS sequence"/>
</dbReference>